<dbReference type="EMBL" id="LWMU01000072">
    <property type="protein sequence ID" value="KZX12293.1"/>
    <property type="molecule type" value="Genomic_DNA"/>
</dbReference>
<dbReference type="InterPro" id="IPR041682">
    <property type="entry name" value="AAA_14"/>
</dbReference>
<dbReference type="Pfam" id="PF13173">
    <property type="entry name" value="AAA_14"/>
    <property type="match status" value="1"/>
</dbReference>
<dbReference type="SUPFAM" id="SSF52540">
    <property type="entry name" value="P-loop containing nucleoside triphosphate hydrolases"/>
    <property type="match status" value="1"/>
</dbReference>
<evidence type="ECO:0000313" key="3">
    <source>
        <dbReference type="EMBL" id="KZX12293.1"/>
    </source>
</evidence>
<dbReference type="Pfam" id="PF13635">
    <property type="entry name" value="DUF4143"/>
    <property type="match status" value="1"/>
</dbReference>
<feature type="domain" description="DUF4143" evidence="2">
    <location>
        <begin position="245"/>
        <end position="381"/>
    </location>
</feature>
<dbReference type="STRING" id="66851.MBORA_12700"/>
<dbReference type="Proteomes" id="UP000077428">
    <property type="component" value="Unassembled WGS sequence"/>
</dbReference>
<dbReference type="OrthoDB" id="358600at2157"/>
<sequence>MKNEDVERYLINVLKNTPKIVKDNLTYNNQILNKRIDFYELKKYIDTFLKNESDNRFFILPGLRGVGKTTILYQLYDYLTDNCKINKNQILYLNLDRLKDFGDLDILKFLDIFTKNINEESYLENKPLFIFVDESQYTHNWALVGKIIYDEMKNVLSFKKLIFNGEINELEKIEKNFILNVLMELKRDPKKEWEHFIQYGELPFTINKSQSETIQLTLDMKDRIVEKDMDMVKSFTGNIKIASYNLLNIISLQKPGTLSLEKLANNLNISKKSINNVISTFEEVQLIFHVEPYASPIKRIRKAWEYYFLSTQLKSCIYQQSGQASLNKEYFRLLLENFVGASLFKLKQKSRMNFGIFFDGEKEGVDFLINTIDGRIIPIDVGIGKKNKKQISKAIKRYKADYGIIVSNKTTSIQKEDNIIFIPPITFSLL</sequence>
<dbReference type="Gene3D" id="3.40.50.300">
    <property type="entry name" value="P-loop containing nucleotide triphosphate hydrolases"/>
    <property type="match status" value="1"/>
</dbReference>
<proteinExistence type="predicted"/>
<accession>A0A166AP89</accession>
<dbReference type="RefSeq" id="WP_063720397.1">
    <property type="nucleotide sequence ID" value="NZ_LT985096.1"/>
</dbReference>
<dbReference type="AlphaFoldDB" id="A0A166AP89"/>
<evidence type="ECO:0000313" key="4">
    <source>
        <dbReference type="Proteomes" id="UP000077428"/>
    </source>
</evidence>
<comment type="caution">
    <text evidence="3">The sequence shown here is derived from an EMBL/GenBank/DDBJ whole genome shotgun (WGS) entry which is preliminary data.</text>
</comment>
<dbReference type="PANTHER" id="PTHR43566:SF1">
    <property type="entry name" value="AAA+ ATPASE DOMAIN-CONTAINING PROTEIN"/>
    <property type="match status" value="1"/>
</dbReference>
<protein>
    <recommendedName>
        <fullName evidence="5">AAA domain-containing protein</fullName>
    </recommendedName>
</protein>
<dbReference type="PATRIC" id="fig|66851.6.peg.1379"/>
<feature type="domain" description="AAA" evidence="1">
    <location>
        <begin position="55"/>
        <end position="155"/>
    </location>
</feature>
<reference evidence="4" key="1">
    <citation type="journal article" date="2016" name="Genome Announc.">
        <title>Draft Genome Sequences of Methanobrevibacter curvatus DSM11111, Methanobrevibacter cuticularis DSM11139, Methanobrevibacter filiformis DSM11501, and Methanobrevibacter oralis DSM7256.</title>
        <authorList>
            <person name="Poehlein A."/>
            <person name="Seedorf H."/>
        </authorList>
    </citation>
    <scope>NUCLEOTIDE SEQUENCE [LARGE SCALE GENOMIC DNA]</scope>
    <source>
        <strain evidence="4">DSM 7256 / JCM 30027 / ZR</strain>
    </source>
</reference>
<name>A0A166AP89_METOA</name>
<dbReference type="InterPro" id="IPR025420">
    <property type="entry name" value="DUF4143"/>
</dbReference>
<keyword evidence="4" id="KW-1185">Reference proteome</keyword>
<organism evidence="3 4">
    <name type="scientific">Methanobrevibacter oralis</name>
    <dbReference type="NCBI Taxonomy" id="66851"/>
    <lineage>
        <taxon>Archaea</taxon>
        <taxon>Methanobacteriati</taxon>
        <taxon>Methanobacteriota</taxon>
        <taxon>Methanomada group</taxon>
        <taxon>Methanobacteria</taxon>
        <taxon>Methanobacteriales</taxon>
        <taxon>Methanobacteriaceae</taxon>
        <taxon>Methanobrevibacter</taxon>
    </lineage>
</organism>
<evidence type="ECO:0000259" key="2">
    <source>
        <dbReference type="Pfam" id="PF13635"/>
    </source>
</evidence>
<evidence type="ECO:0000259" key="1">
    <source>
        <dbReference type="Pfam" id="PF13173"/>
    </source>
</evidence>
<gene>
    <name evidence="3" type="ORF">MBORA_12700</name>
</gene>
<dbReference type="PANTHER" id="PTHR43566">
    <property type="entry name" value="CONSERVED PROTEIN"/>
    <property type="match status" value="1"/>
</dbReference>
<dbReference type="InterPro" id="IPR027417">
    <property type="entry name" value="P-loop_NTPase"/>
</dbReference>
<evidence type="ECO:0008006" key="5">
    <source>
        <dbReference type="Google" id="ProtNLM"/>
    </source>
</evidence>